<evidence type="ECO:0000313" key="1">
    <source>
        <dbReference type="EMBL" id="KAH7291669.1"/>
    </source>
</evidence>
<dbReference type="Proteomes" id="UP000825935">
    <property type="component" value="Chromosome 29"/>
</dbReference>
<comment type="caution">
    <text evidence="1">The sequence shown here is derived from an EMBL/GenBank/DDBJ whole genome shotgun (WGS) entry which is preliminary data.</text>
</comment>
<keyword evidence="3" id="KW-1185">Reference proteome</keyword>
<reference evidence="1" key="1">
    <citation type="submission" date="2021-08" db="EMBL/GenBank/DDBJ databases">
        <title>WGS assembly of Ceratopteris richardii.</title>
        <authorList>
            <person name="Marchant D.B."/>
            <person name="Chen G."/>
            <person name="Jenkins J."/>
            <person name="Shu S."/>
            <person name="Leebens-Mack J."/>
            <person name="Grimwood J."/>
            <person name="Schmutz J."/>
            <person name="Soltis P."/>
            <person name="Soltis D."/>
            <person name="Chen Z.-H."/>
        </authorList>
    </citation>
    <scope>NUCLEOTIDE SEQUENCE</scope>
    <source>
        <strain evidence="1">Whitten #5841</strain>
        <tissue evidence="1">Leaf</tissue>
    </source>
</reference>
<organism evidence="1 3">
    <name type="scientific">Ceratopteris richardii</name>
    <name type="common">Triangle waterfern</name>
    <dbReference type="NCBI Taxonomy" id="49495"/>
    <lineage>
        <taxon>Eukaryota</taxon>
        <taxon>Viridiplantae</taxon>
        <taxon>Streptophyta</taxon>
        <taxon>Embryophyta</taxon>
        <taxon>Tracheophyta</taxon>
        <taxon>Polypodiopsida</taxon>
        <taxon>Polypodiidae</taxon>
        <taxon>Polypodiales</taxon>
        <taxon>Pteridineae</taxon>
        <taxon>Pteridaceae</taxon>
        <taxon>Parkerioideae</taxon>
        <taxon>Ceratopteris</taxon>
    </lineage>
</organism>
<evidence type="ECO:0000313" key="3">
    <source>
        <dbReference type="Proteomes" id="UP000825935"/>
    </source>
</evidence>
<protein>
    <submittedName>
        <fullName evidence="1">Uncharacterized protein</fullName>
    </submittedName>
</protein>
<evidence type="ECO:0000313" key="2">
    <source>
        <dbReference type="EMBL" id="KAH7291670.1"/>
    </source>
</evidence>
<dbReference type="EMBL" id="CM035434">
    <property type="protein sequence ID" value="KAH7291669.1"/>
    <property type="molecule type" value="Genomic_DNA"/>
</dbReference>
<gene>
    <name evidence="1" type="ORF">KP509_29G027900</name>
    <name evidence="2" type="ORF">KP509_29G028000</name>
</gene>
<dbReference type="EMBL" id="CM035434">
    <property type="protein sequence ID" value="KAH7291670.1"/>
    <property type="molecule type" value="Genomic_DNA"/>
</dbReference>
<sequence>MSCFTILLPSPKNSSHFSSAHRLSKCSIAYTHLHTVYCVWICVCYVLNCIHTPAYYLLCVDMCVVGCSVSSITLNDTLYRFLNHDLSSITSFRSCKDSGREKNTTYTR</sequence>
<proteinExistence type="predicted"/>
<accession>A0A8T2R5R1</accession>
<name>A0A8T2R5R1_CERRI</name>
<dbReference type="AlphaFoldDB" id="A0A8T2R5R1"/>